<dbReference type="OrthoDB" id="2663630at2"/>
<reference evidence="1 2" key="1">
    <citation type="submission" date="2019-01" db="EMBL/GenBank/DDBJ databases">
        <title>Complete genome sequence of Cohnella hallensis HS21 isolated from Korean fir (Abies koreana) rhizospheric soil.</title>
        <authorList>
            <person name="Jiang L."/>
            <person name="Kang S.W."/>
            <person name="Kim S."/>
            <person name="Jung J."/>
            <person name="Kim C.Y."/>
            <person name="Kim D.H."/>
            <person name="Kim S.W."/>
            <person name="Lee J."/>
        </authorList>
    </citation>
    <scope>NUCLEOTIDE SEQUENCE [LARGE SCALE GENOMIC DNA]</scope>
    <source>
        <strain evidence="1 2">HS21</strain>
    </source>
</reference>
<sequence>MNEYRKRINSLKSVEVLCYSLCIHLLVEEALATDAAKAALLDLYTDDQFWKLEGTERDGRVRKKAIYRSMELLTNRK</sequence>
<gene>
    <name evidence="1" type="ORF">KCTCHS21_25010</name>
</gene>
<protein>
    <submittedName>
        <fullName evidence="1">Uncharacterized protein</fullName>
    </submittedName>
</protein>
<organism evidence="1 2">
    <name type="scientific">Cohnella abietis</name>
    <dbReference type="NCBI Taxonomy" id="2507935"/>
    <lineage>
        <taxon>Bacteria</taxon>
        <taxon>Bacillati</taxon>
        <taxon>Bacillota</taxon>
        <taxon>Bacilli</taxon>
        <taxon>Bacillales</taxon>
        <taxon>Paenibacillaceae</taxon>
        <taxon>Cohnella</taxon>
    </lineage>
</organism>
<name>A0A3T1D4R8_9BACL</name>
<evidence type="ECO:0000313" key="1">
    <source>
        <dbReference type="EMBL" id="BBI33102.1"/>
    </source>
</evidence>
<dbReference type="RefSeq" id="WP_130608275.1">
    <property type="nucleotide sequence ID" value="NZ_AP019400.1"/>
</dbReference>
<keyword evidence="2" id="KW-1185">Reference proteome</keyword>
<dbReference type="Proteomes" id="UP000289856">
    <property type="component" value="Chromosome"/>
</dbReference>
<dbReference type="KEGG" id="cohn:KCTCHS21_25010"/>
<dbReference type="AlphaFoldDB" id="A0A3T1D4R8"/>
<accession>A0A3T1D4R8</accession>
<dbReference type="EMBL" id="AP019400">
    <property type="protein sequence ID" value="BBI33102.1"/>
    <property type="molecule type" value="Genomic_DNA"/>
</dbReference>
<proteinExistence type="predicted"/>
<evidence type="ECO:0000313" key="2">
    <source>
        <dbReference type="Proteomes" id="UP000289856"/>
    </source>
</evidence>